<dbReference type="Pfam" id="PF00171">
    <property type="entry name" value="Aldedh"/>
    <property type="match status" value="1"/>
</dbReference>
<dbReference type="InterPro" id="IPR015590">
    <property type="entry name" value="Aldehyde_DH_dom"/>
</dbReference>
<gene>
    <name evidence="6" type="ORF">MMOR_20020</name>
</gene>
<dbReference type="PROSITE" id="PS00687">
    <property type="entry name" value="ALDEHYDE_DEHYDR_GLU"/>
    <property type="match status" value="1"/>
</dbReference>
<dbReference type="InterPro" id="IPR016160">
    <property type="entry name" value="Ald_DH_CS_CYS"/>
</dbReference>
<name>A0AAD1M643_9MYCO</name>
<dbReference type="Gene3D" id="3.40.309.10">
    <property type="entry name" value="Aldehyde Dehydrogenase, Chain A, domain 2"/>
    <property type="match status" value="1"/>
</dbReference>
<dbReference type="NCBIfam" id="NF010000">
    <property type="entry name" value="PRK13473.1"/>
    <property type="match status" value="1"/>
</dbReference>
<evidence type="ECO:0000313" key="6">
    <source>
        <dbReference type="EMBL" id="BBX01066.1"/>
    </source>
</evidence>
<dbReference type="AlphaFoldDB" id="A0AAD1M643"/>
<organism evidence="6 7">
    <name type="scientific">Mycolicibacterium moriokaense</name>
    <dbReference type="NCBI Taxonomy" id="39691"/>
    <lineage>
        <taxon>Bacteria</taxon>
        <taxon>Bacillati</taxon>
        <taxon>Actinomycetota</taxon>
        <taxon>Actinomycetes</taxon>
        <taxon>Mycobacteriales</taxon>
        <taxon>Mycobacteriaceae</taxon>
        <taxon>Mycolicibacterium</taxon>
    </lineage>
</organism>
<evidence type="ECO:0000259" key="5">
    <source>
        <dbReference type="Pfam" id="PF00171"/>
    </source>
</evidence>
<dbReference type="GO" id="GO:0016620">
    <property type="term" value="F:oxidoreductase activity, acting on the aldehyde or oxo group of donors, NAD or NADP as acceptor"/>
    <property type="evidence" value="ECO:0007669"/>
    <property type="project" value="InterPro"/>
</dbReference>
<feature type="domain" description="Aldehyde dehydrogenase" evidence="5">
    <location>
        <begin position="15"/>
        <end position="457"/>
    </location>
</feature>
<proteinExistence type="inferred from homology"/>
<dbReference type="KEGG" id="mmor:MMOR_20020"/>
<dbReference type="InterPro" id="IPR016163">
    <property type="entry name" value="Ald_DH_C"/>
</dbReference>
<keyword evidence="2 4" id="KW-0560">Oxidoreductase</keyword>
<protein>
    <submittedName>
        <fullName evidence="6">Gamma-aminobutyraldehyde dehydrogenase</fullName>
    </submittedName>
</protein>
<dbReference type="InterPro" id="IPR016161">
    <property type="entry name" value="Ald_DH/histidinol_DH"/>
</dbReference>
<dbReference type="PROSITE" id="PS00070">
    <property type="entry name" value="ALDEHYDE_DEHYDR_CYS"/>
    <property type="match status" value="1"/>
</dbReference>
<keyword evidence="7" id="KW-1185">Reference proteome</keyword>
<dbReference type="InterPro" id="IPR029510">
    <property type="entry name" value="Ald_DH_CS_GLU"/>
</dbReference>
<evidence type="ECO:0000256" key="1">
    <source>
        <dbReference type="ARBA" id="ARBA00009986"/>
    </source>
</evidence>
<dbReference type="Proteomes" id="UP000466681">
    <property type="component" value="Chromosome"/>
</dbReference>
<sequence>MILNVIDGRAVASSGGDRRELIDPASGAVHGFATESTPADVDVAVAAARGAFDEWRRTTPATRSAALLAAADALEEHADELADLEVTDTGKPADVTRDEEIPASIDVVRYYAGVCRTPEGRSTGEYIEGITSGIRREPVGVCGQITPWNYPFMMAAWKWAPAVAAGNTVVLKPSELTPSSTSRMAELLSDILPPGVFNVVCGGADVGAALAAHPGVAMVAVTGSPRTGRAVAHAAADRFARVHLELGGNAPVLIFDDADLDATVEQVAFAALYNAGQDCTAASRVIAHESVYDDVVQRLAEAARTTTIGPLISGEHRERVRSMLAATPAHAKLVAGGGAPDRDGFFLEPTVVAGLRQDDELVQSEIFGPVITVQSFHDDDEALALANGVEQGLTASVWTRSHSRAMRFLRDLDFGAVSVNTHAPMGSELPHGGFGSSGYGKDLGIYGLEDYTRIKHIAHAL</sequence>
<dbReference type="Gene3D" id="3.40.605.10">
    <property type="entry name" value="Aldehyde Dehydrogenase, Chain A, domain 1"/>
    <property type="match status" value="1"/>
</dbReference>
<dbReference type="EMBL" id="AP022560">
    <property type="protein sequence ID" value="BBX01066.1"/>
    <property type="molecule type" value="Genomic_DNA"/>
</dbReference>
<dbReference type="InterPro" id="IPR016162">
    <property type="entry name" value="Ald_DH_N"/>
</dbReference>
<evidence type="ECO:0000256" key="3">
    <source>
        <dbReference type="PROSITE-ProRule" id="PRU10007"/>
    </source>
</evidence>
<reference evidence="6 7" key="1">
    <citation type="journal article" date="2019" name="Emerg. Microbes Infect.">
        <title>Comprehensive subspecies identification of 175 nontuberculous mycobacteria species based on 7547 genomic profiles.</title>
        <authorList>
            <person name="Matsumoto Y."/>
            <person name="Kinjo T."/>
            <person name="Motooka D."/>
            <person name="Nabeya D."/>
            <person name="Jung N."/>
            <person name="Uechi K."/>
            <person name="Horii T."/>
            <person name="Iida T."/>
            <person name="Fujita J."/>
            <person name="Nakamura S."/>
        </authorList>
    </citation>
    <scope>NUCLEOTIDE SEQUENCE [LARGE SCALE GENOMIC DNA]</scope>
    <source>
        <strain evidence="6 7">JCM 6375</strain>
    </source>
</reference>
<dbReference type="SUPFAM" id="SSF53720">
    <property type="entry name" value="ALDH-like"/>
    <property type="match status" value="1"/>
</dbReference>
<accession>A0AAD1M643</accession>
<evidence type="ECO:0000256" key="2">
    <source>
        <dbReference type="ARBA" id="ARBA00023002"/>
    </source>
</evidence>
<dbReference type="PANTHER" id="PTHR11699">
    <property type="entry name" value="ALDEHYDE DEHYDROGENASE-RELATED"/>
    <property type="match status" value="1"/>
</dbReference>
<dbReference type="FunFam" id="3.40.605.10:FF:000007">
    <property type="entry name" value="NAD/NADP-dependent betaine aldehyde dehydrogenase"/>
    <property type="match status" value="1"/>
</dbReference>
<comment type="similarity">
    <text evidence="1 4">Belongs to the aldehyde dehydrogenase family.</text>
</comment>
<evidence type="ECO:0000256" key="4">
    <source>
        <dbReference type="RuleBase" id="RU003345"/>
    </source>
</evidence>
<evidence type="ECO:0000313" key="7">
    <source>
        <dbReference type="Proteomes" id="UP000466681"/>
    </source>
</evidence>
<feature type="active site" evidence="3">
    <location>
        <position position="245"/>
    </location>
</feature>